<name>A0A2R6XP32_MARPO</name>
<evidence type="ECO:0000256" key="1">
    <source>
        <dbReference type="SAM" id="MobiDB-lite"/>
    </source>
</evidence>
<protein>
    <submittedName>
        <fullName evidence="2">Uncharacterized protein</fullName>
    </submittedName>
</protein>
<proteinExistence type="predicted"/>
<feature type="compositionally biased region" description="Basic and acidic residues" evidence="1">
    <location>
        <begin position="12"/>
        <end position="22"/>
    </location>
</feature>
<reference evidence="3" key="1">
    <citation type="journal article" date="2017" name="Cell">
        <title>Insights into land plant evolution garnered from the Marchantia polymorpha genome.</title>
        <authorList>
            <person name="Bowman J.L."/>
            <person name="Kohchi T."/>
            <person name="Yamato K.T."/>
            <person name="Jenkins J."/>
            <person name="Shu S."/>
            <person name="Ishizaki K."/>
            <person name="Yamaoka S."/>
            <person name="Nishihama R."/>
            <person name="Nakamura Y."/>
            <person name="Berger F."/>
            <person name="Adam C."/>
            <person name="Aki S.S."/>
            <person name="Althoff F."/>
            <person name="Araki T."/>
            <person name="Arteaga-Vazquez M.A."/>
            <person name="Balasubrmanian S."/>
            <person name="Barry K."/>
            <person name="Bauer D."/>
            <person name="Boehm C.R."/>
            <person name="Briginshaw L."/>
            <person name="Caballero-Perez J."/>
            <person name="Catarino B."/>
            <person name="Chen F."/>
            <person name="Chiyoda S."/>
            <person name="Chovatia M."/>
            <person name="Davies K.M."/>
            <person name="Delmans M."/>
            <person name="Demura T."/>
            <person name="Dierschke T."/>
            <person name="Dolan L."/>
            <person name="Dorantes-Acosta A.E."/>
            <person name="Eklund D.M."/>
            <person name="Florent S.N."/>
            <person name="Flores-Sandoval E."/>
            <person name="Fujiyama A."/>
            <person name="Fukuzawa H."/>
            <person name="Galik B."/>
            <person name="Grimanelli D."/>
            <person name="Grimwood J."/>
            <person name="Grossniklaus U."/>
            <person name="Hamada T."/>
            <person name="Haseloff J."/>
            <person name="Hetherington A.J."/>
            <person name="Higo A."/>
            <person name="Hirakawa Y."/>
            <person name="Hundley H.N."/>
            <person name="Ikeda Y."/>
            <person name="Inoue K."/>
            <person name="Inoue S.I."/>
            <person name="Ishida S."/>
            <person name="Jia Q."/>
            <person name="Kakita M."/>
            <person name="Kanazawa T."/>
            <person name="Kawai Y."/>
            <person name="Kawashima T."/>
            <person name="Kennedy M."/>
            <person name="Kinose K."/>
            <person name="Kinoshita T."/>
            <person name="Kohara Y."/>
            <person name="Koide E."/>
            <person name="Komatsu K."/>
            <person name="Kopischke S."/>
            <person name="Kubo M."/>
            <person name="Kyozuka J."/>
            <person name="Lagercrantz U."/>
            <person name="Lin S.S."/>
            <person name="Lindquist E."/>
            <person name="Lipzen A.M."/>
            <person name="Lu C.W."/>
            <person name="De Luna E."/>
            <person name="Martienssen R.A."/>
            <person name="Minamino N."/>
            <person name="Mizutani M."/>
            <person name="Mizutani M."/>
            <person name="Mochizuki N."/>
            <person name="Monte I."/>
            <person name="Mosher R."/>
            <person name="Nagasaki H."/>
            <person name="Nakagami H."/>
            <person name="Naramoto S."/>
            <person name="Nishitani K."/>
            <person name="Ohtani M."/>
            <person name="Okamoto T."/>
            <person name="Okumura M."/>
            <person name="Phillips J."/>
            <person name="Pollak B."/>
            <person name="Reinders A."/>
            <person name="Rovekamp M."/>
            <person name="Sano R."/>
            <person name="Sawa S."/>
            <person name="Schmid M.W."/>
            <person name="Shirakawa M."/>
            <person name="Solano R."/>
            <person name="Spunde A."/>
            <person name="Suetsugu N."/>
            <person name="Sugano S."/>
            <person name="Sugiyama A."/>
            <person name="Sun R."/>
            <person name="Suzuki Y."/>
            <person name="Takenaka M."/>
            <person name="Takezawa D."/>
            <person name="Tomogane H."/>
            <person name="Tsuzuki M."/>
            <person name="Ueda T."/>
            <person name="Umeda M."/>
            <person name="Ward J.M."/>
            <person name="Watanabe Y."/>
            <person name="Yazaki K."/>
            <person name="Yokoyama R."/>
            <person name="Yoshitake Y."/>
            <person name="Yotsui I."/>
            <person name="Zachgo S."/>
            <person name="Schmutz J."/>
        </authorList>
    </citation>
    <scope>NUCLEOTIDE SEQUENCE [LARGE SCALE GENOMIC DNA]</scope>
    <source>
        <strain evidence="3">Tak-1</strain>
    </source>
</reference>
<organism evidence="2 3">
    <name type="scientific">Marchantia polymorpha</name>
    <name type="common">Common liverwort</name>
    <name type="synonym">Marchantia aquatica</name>
    <dbReference type="NCBI Taxonomy" id="3197"/>
    <lineage>
        <taxon>Eukaryota</taxon>
        <taxon>Viridiplantae</taxon>
        <taxon>Streptophyta</taxon>
        <taxon>Embryophyta</taxon>
        <taxon>Marchantiophyta</taxon>
        <taxon>Marchantiopsida</taxon>
        <taxon>Marchantiidae</taxon>
        <taxon>Marchantiales</taxon>
        <taxon>Marchantiaceae</taxon>
        <taxon>Marchantia</taxon>
    </lineage>
</organism>
<evidence type="ECO:0000313" key="2">
    <source>
        <dbReference type="EMBL" id="PTQ47874.1"/>
    </source>
</evidence>
<gene>
    <name evidence="2" type="ORF">MARPO_0007s0237</name>
</gene>
<dbReference type="AlphaFoldDB" id="A0A2R6XP32"/>
<sequence>MTVKDCCSQTQGRDKTDHRDVGARQATSFECTKSRGSANKAKFQLMQGARSCRIQCHRGRRVPRRRWSLRSVTSSSTPIIWSRQRPGSFVKATFHHLHFVD</sequence>
<dbReference type="Proteomes" id="UP000244005">
    <property type="component" value="Unassembled WGS sequence"/>
</dbReference>
<dbReference type="Gramene" id="Mp3g02480.1">
    <property type="protein sequence ID" value="Mp3g02480.1.cds1"/>
    <property type="gene ID" value="Mp3g02480"/>
</dbReference>
<feature type="region of interest" description="Disordered" evidence="1">
    <location>
        <begin position="1"/>
        <end position="22"/>
    </location>
</feature>
<dbReference type="EMBL" id="KZ772679">
    <property type="protein sequence ID" value="PTQ47874.1"/>
    <property type="molecule type" value="Genomic_DNA"/>
</dbReference>
<keyword evidence="3" id="KW-1185">Reference proteome</keyword>
<accession>A0A2R6XP32</accession>
<evidence type="ECO:0000313" key="3">
    <source>
        <dbReference type="Proteomes" id="UP000244005"/>
    </source>
</evidence>